<feature type="domain" description="DUF305" evidence="1">
    <location>
        <begin position="20"/>
        <end position="83"/>
    </location>
</feature>
<dbReference type="KEGG" id="mee:DA075_10375"/>
<sequence length="86" mass="9829">MVDRGYPLRRLRVKDYNDNDVRFIRGMIPHHEMAIRMASTEIVYGSNPWAKQLALSIKAAQKAEIDQMRAWLTQRGLSESGGGHSM</sequence>
<dbReference type="Gene3D" id="1.20.1260.10">
    <property type="match status" value="1"/>
</dbReference>
<dbReference type="EMBL" id="CP028843">
    <property type="protein sequence ID" value="AWB21267.1"/>
    <property type="molecule type" value="Genomic_DNA"/>
</dbReference>
<reference evidence="2 3" key="1">
    <citation type="submission" date="2018-04" db="EMBL/GenBank/DDBJ databases">
        <title>Methylobacterium sp. PR1016A genome.</title>
        <authorList>
            <person name="Park W."/>
        </authorList>
    </citation>
    <scope>NUCLEOTIDE SEQUENCE [LARGE SCALE GENOMIC DNA]</scope>
    <source>
        <strain evidence="2 3">PR1016A</strain>
    </source>
</reference>
<evidence type="ECO:0000259" key="1">
    <source>
        <dbReference type="Pfam" id="PF03713"/>
    </source>
</evidence>
<keyword evidence="3" id="KW-1185">Reference proteome</keyword>
<dbReference type="PANTHER" id="PTHR36933">
    <property type="entry name" value="SLL0788 PROTEIN"/>
    <property type="match status" value="1"/>
</dbReference>
<name>A0A2R4WIC1_9HYPH</name>
<dbReference type="Proteomes" id="UP000244755">
    <property type="component" value="Chromosome 1"/>
</dbReference>
<dbReference type="InterPro" id="IPR005183">
    <property type="entry name" value="DUF305_CopM-like"/>
</dbReference>
<dbReference type="PANTHER" id="PTHR36933:SF1">
    <property type="entry name" value="SLL0788 PROTEIN"/>
    <property type="match status" value="1"/>
</dbReference>
<evidence type="ECO:0000313" key="3">
    <source>
        <dbReference type="Proteomes" id="UP000244755"/>
    </source>
</evidence>
<protein>
    <submittedName>
        <fullName evidence="2">DUF305 domain-containing protein</fullName>
    </submittedName>
</protein>
<evidence type="ECO:0000313" key="2">
    <source>
        <dbReference type="EMBL" id="AWB21267.1"/>
    </source>
</evidence>
<gene>
    <name evidence="2" type="ORF">DA075_10375</name>
</gene>
<dbReference type="Pfam" id="PF03713">
    <property type="entry name" value="DUF305"/>
    <property type="match status" value="1"/>
</dbReference>
<proteinExistence type="predicted"/>
<dbReference type="AlphaFoldDB" id="A0A2R4WIC1"/>
<organism evidence="2 3">
    <name type="scientific">Methylobacterium currus</name>
    <dbReference type="NCBI Taxonomy" id="2051553"/>
    <lineage>
        <taxon>Bacteria</taxon>
        <taxon>Pseudomonadati</taxon>
        <taxon>Pseudomonadota</taxon>
        <taxon>Alphaproteobacteria</taxon>
        <taxon>Hyphomicrobiales</taxon>
        <taxon>Methylobacteriaceae</taxon>
        <taxon>Methylobacterium</taxon>
    </lineage>
</organism>
<dbReference type="InterPro" id="IPR012347">
    <property type="entry name" value="Ferritin-like"/>
</dbReference>
<dbReference type="OrthoDB" id="517560at2"/>
<accession>A0A2R4WIC1</accession>